<dbReference type="OrthoDB" id="10293503at2759"/>
<gene>
    <name evidence="2" type="ORF">AK812_SmicGene28431</name>
</gene>
<feature type="compositionally biased region" description="Polar residues" evidence="1">
    <location>
        <begin position="119"/>
        <end position="128"/>
    </location>
</feature>
<dbReference type="Proteomes" id="UP000186817">
    <property type="component" value="Unassembled WGS sequence"/>
</dbReference>
<dbReference type="AlphaFoldDB" id="A0A1Q9D4B4"/>
<feature type="compositionally biased region" description="Polar residues" evidence="1">
    <location>
        <begin position="252"/>
        <end position="264"/>
    </location>
</feature>
<sequence length="311" mass="33203">MAVPKVVKEVIPKHALNSRVSISALNAVELANRFALLSDKSMSNHEHHELSIDDFYHVMSALYIELKSESSAVSTLMSRDAYDAADDADDEPREVRVDEEVTDPDYGAQADLTGWSGPVSGNGSSEQGSMADPMDRRVRHGALGLDPEDRAGRLEPSGSGQQSVSPIGGSGVEGETHRQTRQSMDDQVTSVAEGQPAGNDESQRALEVPEALSPCTRKVGAADGVSASPDEQSRQQHQAFLESAGRAAASSPLGQASQAESGSRSGRDARLEELLEDVVMSMNFLSSRVQSLEEAKSSEQLVGGRQAFNRP</sequence>
<reference evidence="2 3" key="1">
    <citation type="submission" date="2016-02" db="EMBL/GenBank/DDBJ databases">
        <title>Genome analysis of coral dinoflagellate symbionts highlights evolutionary adaptations to a symbiotic lifestyle.</title>
        <authorList>
            <person name="Aranda M."/>
            <person name="Li Y."/>
            <person name="Liew Y.J."/>
            <person name="Baumgarten S."/>
            <person name="Simakov O."/>
            <person name="Wilson M."/>
            <person name="Piel J."/>
            <person name="Ashoor H."/>
            <person name="Bougouffa S."/>
            <person name="Bajic V.B."/>
            <person name="Ryu T."/>
            <person name="Ravasi T."/>
            <person name="Bayer T."/>
            <person name="Micklem G."/>
            <person name="Kim H."/>
            <person name="Bhak J."/>
            <person name="Lajeunesse T.C."/>
            <person name="Voolstra C.R."/>
        </authorList>
    </citation>
    <scope>NUCLEOTIDE SEQUENCE [LARGE SCALE GENOMIC DNA]</scope>
    <source>
        <strain evidence="2 3">CCMP2467</strain>
    </source>
</reference>
<proteinExistence type="predicted"/>
<accession>A0A1Q9D4B4</accession>
<feature type="region of interest" description="Disordered" evidence="1">
    <location>
        <begin position="292"/>
        <end position="311"/>
    </location>
</feature>
<evidence type="ECO:0000256" key="1">
    <source>
        <dbReference type="SAM" id="MobiDB-lite"/>
    </source>
</evidence>
<keyword evidence="3" id="KW-1185">Reference proteome</keyword>
<evidence type="ECO:0000313" key="2">
    <source>
        <dbReference type="EMBL" id="OLP90033.1"/>
    </source>
</evidence>
<evidence type="ECO:0000313" key="3">
    <source>
        <dbReference type="Proteomes" id="UP000186817"/>
    </source>
</evidence>
<dbReference type="EMBL" id="LSRX01000731">
    <property type="protein sequence ID" value="OLP90033.1"/>
    <property type="molecule type" value="Genomic_DNA"/>
</dbReference>
<name>A0A1Q9D4B4_SYMMI</name>
<organism evidence="2 3">
    <name type="scientific">Symbiodinium microadriaticum</name>
    <name type="common">Dinoflagellate</name>
    <name type="synonym">Zooxanthella microadriatica</name>
    <dbReference type="NCBI Taxonomy" id="2951"/>
    <lineage>
        <taxon>Eukaryota</taxon>
        <taxon>Sar</taxon>
        <taxon>Alveolata</taxon>
        <taxon>Dinophyceae</taxon>
        <taxon>Suessiales</taxon>
        <taxon>Symbiodiniaceae</taxon>
        <taxon>Symbiodinium</taxon>
    </lineage>
</organism>
<feature type="region of interest" description="Disordered" evidence="1">
    <location>
        <begin position="146"/>
        <end position="269"/>
    </location>
</feature>
<feature type="compositionally biased region" description="Acidic residues" evidence="1">
    <location>
        <begin position="83"/>
        <end position="92"/>
    </location>
</feature>
<feature type="compositionally biased region" description="Polar residues" evidence="1">
    <location>
        <begin position="181"/>
        <end position="192"/>
    </location>
</feature>
<protein>
    <submittedName>
        <fullName evidence="2">Uncharacterized protein</fullName>
    </submittedName>
</protein>
<comment type="caution">
    <text evidence="2">The sequence shown here is derived from an EMBL/GenBank/DDBJ whole genome shotgun (WGS) entry which is preliminary data.</text>
</comment>
<feature type="region of interest" description="Disordered" evidence="1">
    <location>
        <begin position="83"/>
        <end position="134"/>
    </location>
</feature>